<organism evidence="2 3">
    <name type="scientific">Jannaschia ovalis</name>
    <dbReference type="NCBI Taxonomy" id="3038773"/>
    <lineage>
        <taxon>Bacteria</taxon>
        <taxon>Pseudomonadati</taxon>
        <taxon>Pseudomonadota</taxon>
        <taxon>Alphaproteobacteria</taxon>
        <taxon>Rhodobacterales</taxon>
        <taxon>Roseobacteraceae</taxon>
        <taxon>Jannaschia</taxon>
    </lineage>
</organism>
<dbReference type="RefSeq" id="WP_279964171.1">
    <property type="nucleotide sequence ID" value="NZ_CP122537.1"/>
</dbReference>
<proteinExistence type="predicted"/>
<dbReference type="InterPro" id="IPR001633">
    <property type="entry name" value="EAL_dom"/>
</dbReference>
<gene>
    <name evidence="2" type="ORF">P8627_11140</name>
</gene>
<feature type="domain" description="EAL" evidence="1">
    <location>
        <begin position="18"/>
        <end position="267"/>
    </location>
</feature>
<dbReference type="PROSITE" id="PS50883">
    <property type="entry name" value="EAL"/>
    <property type="match status" value="1"/>
</dbReference>
<keyword evidence="3" id="KW-1185">Reference proteome</keyword>
<dbReference type="CDD" id="cd01948">
    <property type="entry name" value="EAL"/>
    <property type="match status" value="1"/>
</dbReference>
<dbReference type="SUPFAM" id="SSF141868">
    <property type="entry name" value="EAL domain-like"/>
    <property type="match status" value="1"/>
</dbReference>
<dbReference type="InterPro" id="IPR050706">
    <property type="entry name" value="Cyclic-di-GMP_PDE-like"/>
</dbReference>
<name>A0ABY8L899_9RHOB</name>
<evidence type="ECO:0000313" key="3">
    <source>
        <dbReference type="Proteomes" id="UP001243420"/>
    </source>
</evidence>
<evidence type="ECO:0000259" key="1">
    <source>
        <dbReference type="PROSITE" id="PS50883"/>
    </source>
</evidence>
<reference evidence="2 3" key="1">
    <citation type="submission" date="2023-04" db="EMBL/GenBank/DDBJ databases">
        <title>Jannaschia ovalis sp. nov., a marine bacterium isolated from sea tidal flat.</title>
        <authorList>
            <person name="Kwon D.Y."/>
            <person name="Kim J.-J."/>
        </authorList>
    </citation>
    <scope>NUCLEOTIDE SEQUENCE [LARGE SCALE GENOMIC DNA]</scope>
    <source>
        <strain evidence="2 3">GRR-S6-38</strain>
    </source>
</reference>
<dbReference type="EMBL" id="CP122537">
    <property type="protein sequence ID" value="WGH77591.1"/>
    <property type="molecule type" value="Genomic_DNA"/>
</dbReference>
<protein>
    <submittedName>
        <fullName evidence="2">EAL domain-containing protein</fullName>
    </submittedName>
</protein>
<accession>A0ABY8L899</accession>
<sequence length="272" mass="29768">MSSEGAEDPLSVAVSERDRFVLDMVRAALEADHVMLAFQPVIGAATGMPAFHEGLIRVLDETGRVIPAGQFMPVVERRELGREIDCAALRCGLDALAQTPTLRLAINMSARSIGYPRWTRTLRRGMARDATVGERLILEISEASAMQVPELVKSFMTDWQDKGITFALDDFGAGRTSFRDLKEFYFDLVKIDGSFVRDCDSDPDNQCLLEALIGLARSFDMFTVAEMVETRGEAEFLAGAGIDCLQGYYYGAPQTKPGWLPPPADAVDAGSS</sequence>
<dbReference type="InterPro" id="IPR035919">
    <property type="entry name" value="EAL_sf"/>
</dbReference>
<evidence type="ECO:0000313" key="2">
    <source>
        <dbReference type="EMBL" id="WGH77591.1"/>
    </source>
</evidence>
<dbReference type="SMART" id="SM00052">
    <property type="entry name" value="EAL"/>
    <property type="match status" value="1"/>
</dbReference>
<dbReference type="PANTHER" id="PTHR33121">
    <property type="entry name" value="CYCLIC DI-GMP PHOSPHODIESTERASE PDEF"/>
    <property type="match status" value="1"/>
</dbReference>
<dbReference type="Gene3D" id="3.20.20.450">
    <property type="entry name" value="EAL domain"/>
    <property type="match status" value="1"/>
</dbReference>
<dbReference type="Proteomes" id="UP001243420">
    <property type="component" value="Chromosome"/>
</dbReference>
<dbReference type="PANTHER" id="PTHR33121:SF79">
    <property type="entry name" value="CYCLIC DI-GMP PHOSPHODIESTERASE PDED-RELATED"/>
    <property type="match status" value="1"/>
</dbReference>
<dbReference type="Pfam" id="PF00563">
    <property type="entry name" value="EAL"/>
    <property type="match status" value="1"/>
</dbReference>